<feature type="signal peptide" evidence="1">
    <location>
        <begin position="1"/>
        <end position="18"/>
    </location>
</feature>
<feature type="chain" id="PRO_5018655575" description="Ciliary neurotrophic factor" evidence="1">
    <location>
        <begin position="19"/>
        <end position="221"/>
    </location>
</feature>
<evidence type="ECO:0000313" key="2">
    <source>
        <dbReference type="EMBL" id="RUS82748.1"/>
    </source>
</evidence>
<protein>
    <recommendedName>
        <fullName evidence="4">Ciliary neurotrophic factor</fullName>
    </recommendedName>
</protein>
<evidence type="ECO:0000256" key="1">
    <source>
        <dbReference type="SAM" id="SignalP"/>
    </source>
</evidence>
<name>A0A3S1HN44_ELYCH</name>
<sequence length="221" mass="24154">MILSVCAALVVLSGLTTGAPQPPATIENPCRDISFFIQTFPPLDTQITATIETVRGANFSAIALIAALRGNGYLTADDIEMLNPDVTNLPGLPLTVHTDVLSVEKIVDFCRQAYHDISIHTVYVQEALSEQVAMDGRLLEDELGQLESKLLSLLCKIHTLLKSKGETITSFVDASVMPSAIKNIQDSTLRYMRNFILGKDTTIFLDNLETNFITLLNEAQA</sequence>
<evidence type="ECO:0000313" key="3">
    <source>
        <dbReference type="Proteomes" id="UP000271974"/>
    </source>
</evidence>
<comment type="caution">
    <text evidence="2">The sequence shown here is derived from an EMBL/GenBank/DDBJ whole genome shotgun (WGS) entry which is preliminary data.</text>
</comment>
<reference evidence="2 3" key="1">
    <citation type="submission" date="2019-01" db="EMBL/GenBank/DDBJ databases">
        <title>A draft genome assembly of the solar-powered sea slug Elysia chlorotica.</title>
        <authorList>
            <person name="Cai H."/>
            <person name="Li Q."/>
            <person name="Fang X."/>
            <person name="Li J."/>
            <person name="Curtis N.E."/>
            <person name="Altenburger A."/>
            <person name="Shibata T."/>
            <person name="Feng M."/>
            <person name="Maeda T."/>
            <person name="Schwartz J.A."/>
            <person name="Shigenobu S."/>
            <person name="Lundholm N."/>
            <person name="Nishiyama T."/>
            <person name="Yang H."/>
            <person name="Hasebe M."/>
            <person name="Li S."/>
            <person name="Pierce S.K."/>
            <person name="Wang J."/>
        </authorList>
    </citation>
    <scope>NUCLEOTIDE SEQUENCE [LARGE SCALE GENOMIC DNA]</scope>
    <source>
        <strain evidence="2">EC2010</strain>
        <tissue evidence="2">Whole organism of an adult</tissue>
    </source>
</reference>
<dbReference type="EMBL" id="RQTK01000273">
    <property type="protein sequence ID" value="RUS82748.1"/>
    <property type="molecule type" value="Genomic_DNA"/>
</dbReference>
<keyword evidence="3" id="KW-1185">Reference proteome</keyword>
<gene>
    <name evidence="2" type="ORF">EGW08_009486</name>
</gene>
<proteinExistence type="predicted"/>
<evidence type="ECO:0008006" key="4">
    <source>
        <dbReference type="Google" id="ProtNLM"/>
    </source>
</evidence>
<dbReference type="OrthoDB" id="6126350at2759"/>
<dbReference type="Proteomes" id="UP000271974">
    <property type="component" value="Unassembled WGS sequence"/>
</dbReference>
<keyword evidence="1" id="KW-0732">Signal</keyword>
<organism evidence="2 3">
    <name type="scientific">Elysia chlorotica</name>
    <name type="common">Eastern emerald elysia</name>
    <name type="synonym">Sea slug</name>
    <dbReference type="NCBI Taxonomy" id="188477"/>
    <lineage>
        <taxon>Eukaryota</taxon>
        <taxon>Metazoa</taxon>
        <taxon>Spiralia</taxon>
        <taxon>Lophotrochozoa</taxon>
        <taxon>Mollusca</taxon>
        <taxon>Gastropoda</taxon>
        <taxon>Heterobranchia</taxon>
        <taxon>Euthyneura</taxon>
        <taxon>Panpulmonata</taxon>
        <taxon>Sacoglossa</taxon>
        <taxon>Placobranchoidea</taxon>
        <taxon>Plakobranchidae</taxon>
        <taxon>Elysia</taxon>
    </lineage>
</organism>
<dbReference type="AlphaFoldDB" id="A0A3S1HN44"/>
<accession>A0A3S1HN44</accession>